<evidence type="ECO:0000313" key="2">
    <source>
        <dbReference type="EMBL" id="EAQ79793.1"/>
    </source>
</evidence>
<evidence type="ECO:0000256" key="1">
    <source>
        <dbReference type="SAM" id="Phobius"/>
    </source>
</evidence>
<keyword evidence="1" id="KW-0812">Transmembrane</keyword>
<keyword evidence="1" id="KW-0472">Membrane</keyword>
<feature type="transmembrane region" description="Helical" evidence="1">
    <location>
        <begin position="67"/>
        <end position="86"/>
    </location>
</feature>
<keyword evidence="1" id="KW-1133">Transmembrane helix</keyword>
<dbReference type="RefSeq" id="WP_002652233.1">
    <property type="nucleotide sequence ID" value="NZ_CH672376.1"/>
</dbReference>
<dbReference type="AlphaFoldDB" id="A3ZU91"/>
<accession>A3ZU91</accession>
<gene>
    <name evidence="2" type="ORF">DSM3645_21674</name>
</gene>
<proteinExistence type="predicted"/>
<feature type="transmembrane region" description="Helical" evidence="1">
    <location>
        <begin position="92"/>
        <end position="111"/>
    </location>
</feature>
<evidence type="ECO:0000313" key="3">
    <source>
        <dbReference type="Proteomes" id="UP000004358"/>
    </source>
</evidence>
<comment type="caution">
    <text evidence="2">The sequence shown here is derived from an EMBL/GenBank/DDBJ whole genome shotgun (WGS) entry which is preliminary data.</text>
</comment>
<dbReference type="EMBL" id="AANZ01000012">
    <property type="protein sequence ID" value="EAQ79793.1"/>
    <property type="molecule type" value="Genomic_DNA"/>
</dbReference>
<dbReference type="Proteomes" id="UP000004358">
    <property type="component" value="Unassembled WGS sequence"/>
</dbReference>
<sequence length="119" mass="13752">MPVYEVVLKEKKYGRRHQWRHEFPHETALRESIDLENHEIVSFREIPPGTIDSLIHHSNGQILAQRMLYLFVFAIALLGAFVSFAAEYLPAILITTSIVIVMAIPFVRLFVKYANALWS</sequence>
<reference evidence="2 3" key="1">
    <citation type="submission" date="2006-02" db="EMBL/GenBank/DDBJ databases">
        <authorList>
            <person name="Amann R."/>
            <person name="Ferriera S."/>
            <person name="Johnson J."/>
            <person name="Kravitz S."/>
            <person name="Halpern A."/>
            <person name="Remington K."/>
            <person name="Beeson K."/>
            <person name="Tran B."/>
            <person name="Rogers Y.-H."/>
            <person name="Friedman R."/>
            <person name="Venter J.C."/>
        </authorList>
    </citation>
    <scope>NUCLEOTIDE SEQUENCE [LARGE SCALE GENOMIC DNA]</scope>
    <source>
        <strain evidence="2 3">DSM 3645</strain>
    </source>
</reference>
<dbReference type="HOGENOM" id="CLU_2056810_0_0_0"/>
<protein>
    <submittedName>
        <fullName evidence="2">Uncharacterized protein</fullName>
    </submittedName>
</protein>
<name>A3ZU91_9BACT</name>
<organism evidence="2 3">
    <name type="scientific">Blastopirellula marina DSM 3645</name>
    <dbReference type="NCBI Taxonomy" id="314230"/>
    <lineage>
        <taxon>Bacteria</taxon>
        <taxon>Pseudomonadati</taxon>
        <taxon>Planctomycetota</taxon>
        <taxon>Planctomycetia</taxon>
        <taxon>Pirellulales</taxon>
        <taxon>Pirellulaceae</taxon>
        <taxon>Blastopirellula</taxon>
    </lineage>
</organism>